<dbReference type="Pfam" id="PF00733">
    <property type="entry name" value="Asn_synthase"/>
    <property type="match status" value="1"/>
</dbReference>
<evidence type="ECO:0000259" key="4">
    <source>
        <dbReference type="Pfam" id="PF00733"/>
    </source>
</evidence>
<evidence type="ECO:0000313" key="6">
    <source>
        <dbReference type="Proteomes" id="UP000190044"/>
    </source>
</evidence>
<organism evidence="5 6">
    <name type="scientific">Sphingopyxis flava</name>
    <dbReference type="NCBI Taxonomy" id="1507287"/>
    <lineage>
        <taxon>Bacteria</taxon>
        <taxon>Pseudomonadati</taxon>
        <taxon>Pseudomonadota</taxon>
        <taxon>Alphaproteobacteria</taxon>
        <taxon>Sphingomonadales</taxon>
        <taxon>Sphingomonadaceae</taxon>
        <taxon>Sphingopyxis</taxon>
    </lineage>
</organism>
<dbReference type="AlphaFoldDB" id="A0A1T5DVE6"/>
<sequence>MKRGVIAFFGEVGHVPEIAHCAKRHGLKPVVAGVDYAIFAGEALPRHRTPDGKISVGDIHSRSGAIVRSPQEGWGNYLAFGCRGAMRTIDRAPLTGMPLYWMRHDAGMVCASHLDLLTDLVPMFAIDWEFVAHALLFMNWRTDRTGISGLSELLPGTGLLFDGTRTNLRTNWSPWEHIAIDRDVSTHAHALKHSILRSVAASSASRPEIVVELSGGLDSSIVAASLKMVGANFSAITFATPGADGDERHFARAVAARCEIELVEIQHGDEEIDLIAPPDRLSPRPGAYSILGGVDRAFSVAFGSRDRAIFGGIGGDSVFGLDGSVAPILDACATFGFGRRALETLRDVARAGDATIWQALRLSARA</sequence>
<dbReference type="InterPro" id="IPR029055">
    <property type="entry name" value="Ntn_hydrolases_N"/>
</dbReference>
<dbReference type="EMBL" id="FUYP01000016">
    <property type="protein sequence ID" value="SKB75363.1"/>
    <property type="molecule type" value="Genomic_DNA"/>
</dbReference>
<dbReference type="Gene3D" id="3.40.50.620">
    <property type="entry name" value="HUPs"/>
    <property type="match status" value="1"/>
</dbReference>
<comment type="catalytic activity">
    <reaction evidence="3">
        <text>L-aspartate + L-glutamine + ATP + H2O = L-asparagine + L-glutamate + AMP + diphosphate + H(+)</text>
        <dbReference type="Rhea" id="RHEA:12228"/>
        <dbReference type="ChEBI" id="CHEBI:15377"/>
        <dbReference type="ChEBI" id="CHEBI:15378"/>
        <dbReference type="ChEBI" id="CHEBI:29985"/>
        <dbReference type="ChEBI" id="CHEBI:29991"/>
        <dbReference type="ChEBI" id="CHEBI:30616"/>
        <dbReference type="ChEBI" id="CHEBI:33019"/>
        <dbReference type="ChEBI" id="CHEBI:58048"/>
        <dbReference type="ChEBI" id="CHEBI:58359"/>
        <dbReference type="ChEBI" id="CHEBI:456215"/>
        <dbReference type="EC" id="6.3.5.4"/>
    </reaction>
</comment>
<dbReference type="SUPFAM" id="SSF52402">
    <property type="entry name" value="Adenine nucleotide alpha hydrolases-like"/>
    <property type="match status" value="1"/>
</dbReference>
<dbReference type="GO" id="GO:0004066">
    <property type="term" value="F:asparagine synthase (glutamine-hydrolyzing) activity"/>
    <property type="evidence" value="ECO:0007669"/>
    <property type="project" value="UniProtKB-EC"/>
</dbReference>
<comment type="pathway">
    <text evidence="1">Amino-acid biosynthesis; L-asparagine biosynthesis; L-asparagine from L-aspartate (L-Gln route): step 1/1.</text>
</comment>
<keyword evidence="6" id="KW-1185">Reference proteome</keyword>
<dbReference type="PANTHER" id="PTHR43284">
    <property type="entry name" value="ASPARAGINE SYNTHETASE (GLUTAMINE-HYDROLYZING)"/>
    <property type="match status" value="1"/>
</dbReference>
<dbReference type="PANTHER" id="PTHR43284:SF1">
    <property type="entry name" value="ASPARAGINE SYNTHETASE"/>
    <property type="match status" value="1"/>
</dbReference>
<proteinExistence type="predicted"/>
<evidence type="ECO:0000256" key="2">
    <source>
        <dbReference type="ARBA" id="ARBA00012737"/>
    </source>
</evidence>
<gene>
    <name evidence="5" type="ORF">SAMN06295937_101672</name>
</gene>
<dbReference type="EC" id="6.3.5.4" evidence="2"/>
<evidence type="ECO:0000256" key="1">
    <source>
        <dbReference type="ARBA" id="ARBA00005187"/>
    </source>
</evidence>
<dbReference type="InterPro" id="IPR014729">
    <property type="entry name" value="Rossmann-like_a/b/a_fold"/>
</dbReference>
<dbReference type="Proteomes" id="UP000190044">
    <property type="component" value="Unassembled WGS sequence"/>
</dbReference>
<evidence type="ECO:0000313" key="5">
    <source>
        <dbReference type="EMBL" id="SKB75363.1"/>
    </source>
</evidence>
<dbReference type="SUPFAM" id="SSF56235">
    <property type="entry name" value="N-terminal nucleophile aminohydrolases (Ntn hydrolases)"/>
    <property type="match status" value="1"/>
</dbReference>
<protein>
    <recommendedName>
        <fullName evidence="2">asparagine synthase (glutamine-hydrolyzing)</fullName>
        <ecNumber evidence="2">6.3.5.4</ecNumber>
    </recommendedName>
</protein>
<feature type="domain" description="Asparagine synthetase" evidence="4">
    <location>
        <begin position="191"/>
        <end position="285"/>
    </location>
</feature>
<dbReference type="OrthoDB" id="7053173at2"/>
<accession>A0A1T5DVE6</accession>
<dbReference type="InterPro" id="IPR051786">
    <property type="entry name" value="ASN_synthetase/amidase"/>
</dbReference>
<dbReference type="InterPro" id="IPR001962">
    <property type="entry name" value="Asn_synthase"/>
</dbReference>
<name>A0A1T5DVE6_9SPHN</name>
<evidence type="ECO:0000256" key="3">
    <source>
        <dbReference type="ARBA" id="ARBA00048741"/>
    </source>
</evidence>
<reference evidence="6" key="1">
    <citation type="submission" date="2017-02" db="EMBL/GenBank/DDBJ databases">
        <authorList>
            <person name="Varghese N."/>
            <person name="Submissions S."/>
        </authorList>
    </citation>
    <scope>NUCLEOTIDE SEQUENCE [LARGE SCALE GENOMIC DNA]</scope>
    <source>
        <strain evidence="6">R11H</strain>
    </source>
</reference>
<dbReference type="GO" id="GO:0006529">
    <property type="term" value="P:asparagine biosynthetic process"/>
    <property type="evidence" value="ECO:0007669"/>
    <property type="project" value="InterPro"/>
</dbReference>